<keyword evidence="6" id="KW-1185">Reference proteome</keyword>
<gene>
    <name evidence="2" type="primary">sspK</name>
    <name evidence="5" type="ORF">N782_17785</name>
</gene>
<dbReference type="HAMAP" id="MF_01504">
    <property type="entry name" value="SspK"/>
    <property type="match status" value="1"/>
</dbReference>
<feature type="region of interest" description="Disordered" evidence="4">
    <location>
        <begin position="1"/>
        <end position="50"/>
    </location>
</feature>
<evidence type="ECO:0000313" key="6">
    <source>
        <dbReference type="Proteomes" id="UP000030147"/>
    </source>
</evidence>
<dbReference type="InterPro" id="IPR012611">
    <property type="entry name" value="SASP_SspK"/>
</dbReference>
<dbReference type="GO" id="GO:0030435">
    <property type="term" value="P:sporulation resulting in formation of a cellular spore"/>
    <property type="evidence" value="ECO:0007669"/>
    <property type="project" value="UniProtKB-KW"/>
</dbReference>
<dbReference type="Pfam" id="PF08176">
    <property type="entry name" value="SspK"/>
    <property type="match status" value="1"/>
</dbReference>
<dbReference type="RefSeq" id="WP_036822333.1">
    <property type="nucleotide sequence ID" value="NZ_AVBF01000054.1"/>
</dbReference>
<dbReference type="OrthoDB" id="2382188at2"/>
<feature type="compositionally biased region" description="Basic and acidic residues" evidence="4">
    <location>
        <begin position="37"/>
        <end position="50"/>
    </location>
</feature>
<reference evidence="5 6" key="1">
    <citation type="journal article" date="2015" name="Stand. Genomic Sci.">
        <title>High quality draft genome sequence of the moderately halophilic bacterium Pontibacillus yanchengensis Y32(T) and comparison among Pontibacillus genomes.</title>
        <authorList>
            <person name="Huang J."/>
            <person name="Qiao Z.X."/>
            <person name="Tang J.W."/>
            <person name="Wang G."/>
        </authorList>
    </citation>
    <scope>NUCLEOTIDE SEQUENCE [LARGE SCALE GENOMIC DNA]</scope>
    <source>
        <strain evidence="5 6">Y32</strain>
    </source>
</reference>
<name>A0A0A2TB40_9BACI</name>
<dbReference type="eggNOG" id="ENOG502ZPSN">
    <property type="taxonomic scope" value="Bacteria"/>
</dbReference>
<evidence type="ECO:0000313" key="5">
    <source>
        <dbReference type="EMBL" id="KGP71638.1"/>
    </source>
</evidence>
<comment type="similarity">
    <text evidence="2">Belongs to the SspK family.</text>
</comment>
<comment type="subcellular location">
    <subcellularLocation>
        <location evidence="2">Spore core</location>
    </subcellularLocation>
</comment>
<evidence type="ECO:0000256" key="2">
    <source>
        <dbReference type="HAMAP-Rule" id="MF_01504"/>
    </source>
</evidence>
<accession>A0A0A2TB40</accession>
<dbReference type="STRING" id="1385514.N782_17785"/>
<evidence type="ECO:0000256" key="4">
    <source>
        <dbReference type="SAM" id="MobiDB-lite"/>
    </source>
</evidence>
<evidence type="ECO:0000256" key="1">
    <source>
        <dbReference type="ARBA" id="ARBA00022969"/>
    </source>
</evidence>
<keyword evidence="1 2" id="KW-0749">Sporulation</keyword>
<comment type="induction">
    <text evidence="2">Expressed only in the forespore compartment of sporulating cells.</text>
</comment>
<dbReference type="NCBIfam" id="TIGR03091">
    <property type="entry name" value="SASP_sspK"/>
    <property type="match status" value="1"/>
</dbReference>
<dbReference type="EMBL" id="AVBF01000054">
    <property type="protein sequence ID" value="KGP71638.1"/>
    <property type="molecule type" value="Genomic_DNA"/>
</dbReference>
<dbReference type="Proteomes" id="UP000030147">
    <property type="component" value="Unassembled WGS sequence"/>
</dbReference>
<sequence length="50" mass="5815">MPRNKTVNFPEEKPNGKPRAQAQYASKRADGSINTRPQERMHQSSKRKDF</sequence>
<comment type="caution">
    <text evidence="5">The sequence shown here is derived from an EMBL/GenBank/DDBJ whole genome shotgun (WGS) entry which is preliminary data.</text>
</comment>
<dbReference type="AlphaFoldDB" id="A0A0A2TB40"/>
<proteinExistence type="evidence at transcript level"/>
<protein>
    <recommendedName>
        <fullName evidence="2 3">Small, acid-soluble spore protein K</fullName>
        <shortName evidence="2">SASP K</shortName>
    </recommendedName>
</protein>
<dbReference type="GO" id="GO:0030436">
    <property type="term" value="P:asexual sporulation"/>
    <property type="evidence" value="ECO:0007669"/>
    <property type="project" value="UniProtKB-UniRule"/>
</dbReference>
<evidence type="ECO:0000256" key="3">
    <source>
        <dbReference type="NCBIfam" id="TIGR03091"/>
    </source>
</evidence>
<dbReference type="GO" id="GO:0042601">
    <property type="term" value="C:endospore-forming forespore"/>
    <property type="evidence" value="ECO:0007669"/>
    <property type="project" value="InterPro"/>
</dbReference>
<organism evidence="5 6">
    <name type="scientific">Pontibacillus yanchengensis Y32</name>
    <dbReference type="NCBI Taxonomy" id="1385514"/>
    <lineage>
        <taxon>Bacteria</taxon>
        <taxon>Bacillati</taxon>
        <taxon>Bacillota</taxon>
        <taxon>Bacilli</taxon>
        <taxon>Bacillales</taxon>
        <taxon>Bacillaceae</taxon>
        <taxon>Pontibacillus</taxon>
    </lineage>
</organism>